<dbReference type="GO" id="GO:0005524">
    <property type="term" value="F:ATP binding"/>
    <property type="evidence" value="ECO:0007669"/>
    <property type="project" value="UniProtKB-KW"/>
</dbReference>
<dbReference type="EC" id="6.1.1.10" evidence="1"/>
<keyword evidence="4 10" id="KW-0547">Nucleotide-binding</keyword>
<dbReference type="SUPFAM" id="SSF52374">
    <property type="entry name" value="Nucleotidylyl transferase"/>
    <property type="match status" value="1"/>
</dbReference>
<comment type="caution">
    <text evidence="12">The sequence shown here is derived from an EMBL/GenBank/DDBJ whole genome shotgun (WGS) entry which is preliminary data.</text>
</comment>
<evidence type="ECO:0000313" key="13">
    <source>
        <dbReference type="Proteomes" id="UP000229112"/>
    </source>
</evidence>
<proteinExistence type="inferred from homology"/>
<dbReference type="PANTHER" id="PTHR43326">
    <property type="entry name" value="METHIONYL-TRNA SYNTHETASE"/>
    <property type="match status" value="1"/>
</dbReference>
<dbReference type="InterPro" id="IPR001412">
    <property type="entry name" value="aa-tRNA-synth_I_CS"/>
</dbReference>
<evidence type="ECO:0000256" key="9">
    <source>
        <dbReference type="ARBA" id="ARBA00047364"/>
    </source>
</evidence>
<gene>
    <name evidence="12" type="ORF">COU06_01730</name>
</gene>
<keyword evidence="5 10" id="KW-0067">ATP-binding</keyword>
<reference evidence="13" key="1">
    <citation type="submission" date="2017-09" db="EMBL/GenBank/DDBJ databases">
        <title>Depth-based differentiation of microbial function through sediment-hosted aquifers and enrichment of novel symbionts in the deep terrestrial subsurface.</title>
        <authorList>
            <person name="Probst A.J."/>
            <person name="Ladd B."/>
            <person name="Jarett J.K."/>
            <person name="Geller-Mcgrath D.E."/>
            <person name="Sieber C.M.K."/>
            <person name="Emerson J.B."/>
            <person name="Anantharaman K."/>
            <person name="Thomas B.C."/>
            <person name="Malmstrom R."/>
            <person name="Stieglmeier M."/>
            <person name="Klingl A."/>
            <person name="Woyke T."/>
            <person name="Ryan C.M."/>
            <person name="Banfield J.F."/>
        </authorList>
    </citation>
    <scope>NUCLEOTIDE SEQUENCE [LARGE SCALE GENOMIC DNA]</scope>
</reference>
<dbReference type="EMBL" id="PFAY01000012">
    <property type="protein sequence ID" value="PIT93102.1"/>
    <property type="molecule type" value="Genomic_DNA"/>
</dbReference>
<evidence type="ECO:0000256" key="1">
    <source>
        <dbReference type="ARBA" id="ARBA00012838"/>
    </source>
</evidence>
<keyword evidence="7 10" id="KW-0030">Aminoacyl-tRNA synthetase</keyword>
<dbReference type="Pfam" id="PF09334">
    <property type="entry name" value="tRNA-synt_1g"/>
    <property type="match status" value="1"/>
</dbReference>
<dbReference type="InterPro" id="IPR014729">
    <property type="entry name" value="Rossmann-like_a/b/a_fold"/>
</dbReference>
<comment type="catalytic activity">
    <reaction evidence="9">
        <text>tRNA(Met) + L-methionine + ATP = L-methionyl-tRNA(Met) + AMP + diphosphate</text>
        <dbReference type="Rhea" id="RHEA:13481"/>
        <dbReference type="Rhea" id="RHEA-COMP:9667"/>
        <dbReference type="Rhea" id="RHEA-COMP:9698"/>
        <dbReference type="ChEBI" id="CHEBI:30616"/>
        <dbReference type="ChEBI" id="CHEBI:33019"/>
        <dbReference type="ChEBI" id="CHEBI:57844"/>
        <dbReference type="ChEBI" id="CHEBI:78442"/>
        <dbReference type="ChEBI" id="CHEBI:78530"/>
        <dbReference type="ChEBI" id="CHEBI:456215"/>
        <dbReference type="EC" id="6.1.1.10"/>
    </reaction>
</comment>
<evidence type="ECO:0000256" key="5">
    <source>
        <dbReference type="ARBA" id="ARBA00022840"/>
    </source>
</evidence>
<dbReference type="AlphaFoldDB" id="A0A2M6WJY9"/>
<dbReference type="Gene3D" id="3.40.50.620">
    <property type="entry name" value="HUPs"/>
    <property type="match status" value="1"/>
</dbReference>
<evidence type="ECO:0000256" key="2">
    <source>
        <dbReference type="ARBA" id="ARBA00022490"/>
    </source>
</evidence>
<evidence type="ECO:0000313" key="12">
    <source>
        <dbReference type="EMBL" id="PIT93102.1"/>
    </source>
</evidence>
<dbReference type="Gene3D" id="2.170.220.10">
    <property type="match status" value="1"/>
</dbReference>
<sequence>MNKFYITAAIPYINGAPHIGHALEFIQGDVLARYYRKKGVRTRYITGADENALKNVQAAEKLGIAVSELADKNTVKFQELIKAYNISFDDFIRSSSKAHQQVVNQMWLEADKNGAIYKKVYKGLYCVSCEVFYQKSELVNNECQWHPGKPIEEVEEENYFFKLSQYQEKLTELIESDTYRITPQKAKNEALSFIRQGLHDFSISRSNERARNWGVPVPGDDTQRVYVWFDALNIYRTGADNLWPADVHLIGKDIMRFHAIYWPAMLLASNLELPKNLYIHGFITVNGMKMSKSLGNSVDPFELVEKYGADPIRYYLLREIPTDDDGDYSEEKFLTRYNADLANGLGNLVSRVLALTEGLNLTQEVNSELKEKTQEISKKISHQIEGYKLHDALATLWELISYADKYVNDSRPWEKQGKEKEQILVNLLYILKSVQDELTPFLPETAKKLEALLIKPAKLLEPLFPRL</sequence>
<dbReference type="Proteomes" id="UP000229112">
    <property type="component" value="Unassembled WGS sequence"/>
</dbReference>
<evidence type="ECO:0000259" key="11">
    <source>
        <dbReference type="Pfam" id="PF09334"/>
    </source>
</evidence>
<evidence type="ECO:0000256" key="7">
    <source>
        <dbReference type="ARBA" id="ARBA00023146"/>
    </source>
</evidence>
<accession>A0A2M6WJY9</accession>
<organism evidence="12 13">
    <name type="scientific">Candidatus Harrisonbacteria bacterium CG10_big_fil_rev_8_21_14_0_10_38_8</name>
    <dbReference type="NCBI Taxonomy" id="1974582"/>
    <lineage>
        <taxon>Bacteria</taxon>
        <taxon>Candidatus Harrisoniibacteriota</taxon>
    </lineage>
</organism>
<dbReference type="GO" id="GO:0004825">
    <property type="term" value="F:methionine-tRNA ligase activity"/>
    <property type="evidence" value="ECO:0007669"/>
    <property type="project" value="UniProtKB-EC"/>
</dbReference>
<comment type="similarity">
    <text evidence="10">Belongs to the class-I aminoacyl-tRNA synthetase family.</text>
</comment>
<name>A0A2M6WJY9_9BACT</name>
<dbReference type="Gene3D" id="1.10.730.10">
    <property type="entry name" value="Isoleucyl-tRNA Synthetase, Domain 1"/>
    <property type="match status" value="1"/>
</dbReference>
<evidence type="ECO:0000256" key="10">
    <source>
        <dbReference type="RuleBase" id="RU363039"/>
    </source>
</evidence>
<dbReference type="FunFam" id="2.170.220.10:FF:000001">
    <property type="entry name" value="methionine--tRNA ligase, mitochondrial"/>
    <property type="match status" value="1"/>
</dbReference>
<evidence type="ECO:0000256" key="4">
    <source>
        <dbReference type="ARBA" id="ARBA00022741"/>
    </source>
</evidence>
<dbReference type="PROSITE" id="PS00178">
    <property type="entry name" value="AA_TRNA_LIGASE_I"/>
    <property type="match status" value="1"/>
</dbReference>
<dbReference type="InterPro" id="IPR023457">
    <property type="entry name" value="Met-tRNA_synth_2"/>
</dbReference>
<keyword evidence="2" id="KW-0963">Cytoplasm</keyword>
<dbReference type="InterPro" id="IPR015413">
    <property type="entry name" value="Methionyl/Leucyl_tRNA_Synth"/>
</dbReference>
<dbReference type="SUPFAM" id="SSF47323">
    <property type="entry name" value="Anticodon-binding domain of a subclass of class I aminoacyl-tRNA synthetases"/>
    <property type="match status" value="1"/>
</dbReference>
<dbReference type="PANTHER" id="PTHR43326:SF1">
    <property type="entry name" value="METHIONINE--TRNA LIGASE, MITOCHONDRIAL"/>
    <property type="match status" value="1"/>
</dbReference>
<dbReference type="CDD" id="cd00814">
    <property type="entry name" value="MetRS_core"/>
    <property type="match status" value="1"/>
</dbReference>
<evidence type="ECO:0000256" key="6">
    <source>
        <dbReference type="ARBA" id="ARBA00022917"/>
    </source>
</evidence>
<protein>
    <recommendedName>
        <fullName evidence="1">methionine--tRNA ligase</fullName>
        <ecNumber evidence="1">6.1.1.10</ecNumber>
    </recommendedName>
    <alternativeName>
        <fullName evidence="8">Methionyl-tRNA synthetase</fullName>
    </alternativeName>
</protein>
<dbReference type="PRINTS" id="PR01041">
    <property type="entry name" value="TRNASYNTHMET"/>
</dbReference>
<feature type="domain" description="Methionyl/Leucyl tRNA synthetase" evidence="11">
    <location>
        <begin position="135"/>
        <end position="353"/>
    </location>
</feature>
<evidence type="ECO:0000256" key="8">
    <source>
        <dbReference type="ARBA" id="ARBA00030904"/>
    </source>
</evidence>
<keyword evidence="6 10" id="KW-0648">Protein biosynthesis</keyword>
<keyword evidence="3 10" id="KW-0436">Ligase</keyword>
<dbReference type="InterPro" id="IPR033911">
    <property type="entry name" value="MetRS_core"/>
</dbReference>
<dbReference type="GO" id="GO:0006431">
    <property type="term" value="P:methionyl-tRNA aminoacylation"/>
    <property type="evidence" value="ECO:0007669"/>
    <property type="project" value="InterPro"/>
</dbReference>
<dbReference type="InterPro" id="IPR009080">
    <property type="entry name" value="tRNAsynth_Ia_anticodon-bd"/>
</dbReference>
<evidence type="ECO:0000256" key="3">
    <source>
        <dbReference type="ARBA" id="ARBA00022598"/>
    </source>
</evidence>